<keyword evidence="1" id="KW-0694">RNA-binding</keyword>
<dbReference type="PANTHER" id="PTHR35046">
    <property type="entry name" value="ZINC KNUCKLE (CCHC-TYPE) FAMILY PROTEIN"/>
    <property type="match status" value="1"/>
</dbReference>
<dbReference type="SUPFAM" id="SSF53098">
    <property type="entry name" value="Ribonuclease H-like"/>
    <property type="match status" value="1"/>
</dbReference>
<dbReference type="InterPro" id="IPR036397">
    <property type="entry name" value="RNaseH_sf"/>
</dbReference>
<name>A0A9Q3C1W2_9BASI</name>
<dbReference type="Gene3D" id="3.30.420.10">
    <property type="entry name" value="Ribonuclease H-like superfamily/Ribonuclease H"/>
    <property type="match status" value="1"/>
</dbReference>
<dbReference type="PANTHER" id="PTHR35046:SF9">
    <property type="entry name" value="RNA-DIRECTED DNA POLYMERASE"/>
    <property type="match status" value="1"/>
</dbReference>
<dbReference type="EMBL" id="AVOT02004184">
    <property type="protein sequence ID" value="MBW0475639.1"/>
    <property type="molecule type" value="Genomic_DNA"/>
</dbReference>
<sequence length="122" mass="14089">MIKIEDPIGPWKLVYVDWESGLPPGGEGSYNAFLVVFDRFSKTCILLPCHKDDIAMDTSFLIWNRVLSWTLIFTNIISDRYLKFNSALWTNLHQLFGTKLFSSTTYHPQTDGLSERIIKTLE</sequence>
<dbReference type="GO" id="GO:0015074">
    <property type="term" value="P:DNA integration"/>
    <property type="evidence" value="ECO:0007669"/>
    <property type="project" value="InterPro"/>
</dbReference>
<organism evidence="3 4">
    <name type="scientific">Austropuccinia psidii MF-1</name>
    <dbReference type="NCBI Taxonomy" id="1389203"/>
    <lineage>
        <taxon>Eukaryota</taxon>
        <taxon>Fungi</taxon>
        <taxon>Dikarya</taxon>
        <taxon>Basidiomycota</taxon>
        <taxon>Pucciniomycotina</taxon>
        <taxon>Pucciniomycetes</taxon>
        <taxon>Pucciniales</taxon>
        <taxon>Sphaerophragmiaceae</taxon>
        <taxon>Austropuccinia</taxon>
    </lineage>
</organism>
<evidence type="ECO:0000313" key="3">
    <source>
        <dbReference type="EMBL" id="MBW0475639.1"/>
    </source>
</evidence>
<dbReference type="GO" id="GO:0005634">
    <property type="term" value="C:nucleus"/>
    <property type="evidence" value="ECO:0007669"/>
    <property type="project" value="UniProtKB-ARBA"/>
</dbReference>
<dbReference type="Proteomes" id="UP000765509">
    <property type="component" value="Unassembled WGS sequence"/>
</dbReference>
<evidence type="ECO:0000313" key="4">
    <source>
        <dbReference type="Proteomes" id="UP000765509"/>
    </source>
</evidence>
<accession>A0A9Q3C1W2</accession>
<dbReference type="GO" id="GO:0003723">
    <property type="term" value="F:RNA binding"/>
    <property type="evidence" value="ECO:0007669"/>
    <property type="project" value="UniProtKB-KW"/>
</dbReference>
<comment type="caution">
    <text evidence="3">The sequence shown here is derived from an EMBL/GenBank/DDBJ whole genome shotgun (WGS) entry which is preliminary data.</text>
</comment>
<evidence type="ECO:0000256" key="1">
    <source>
        <dbReference type="ARBA" id="ARBA00022884"/>
    </source>
</evidence>
<evidence type="ECO:0000259" key="2">
    <source>
        <dbReference type="PROSITE" id="PS50994"/>
    </source>
</evidence>
<dbReference type="PROSITE" id="PS50994">
    <property type="entry name" value="INTEGRASE"/>
    <property type="match status" value="1"/>
</dbReference>
<dbReference type="AlphaFoldDB" id="A0A9Q3C1W2"/>
<dbReference type="InterPro" id="IPR012337">
    <property type="entry name" value="RNaseH-like_sf"/>
</dbReference>
<reference evidence="3" key="1">
    <citation type="submission" date="2021-03" db="EMBL/GenBank/DDBJ databases">
        <title>Draft genome sequence of rust myrtle Austropuccinia psidii MF-1, a brazilian biotype.</title>
        <authorList>
            <person name="Quecine M.C."/>
            <person name="Pachon D.M.R."/>
            <person name="Bonatelli M.L."/>
            <person name="Correr F.H."/>
            <person name="Franceschini L.M."/>
            <person name="Leite T.F."/>
            <person name="Margarido G.R.A."/>
            <person name="Almeida C.A."/>
            <person name="Ferrarezi J.A."/>
            <person name="Labate C.A."/>
        </authorList>
    </citation>
    <scope>NUCLEOTIDE SEQUENCE</scope>
    <source>
        <strain evidence="3">MF-1</strain>
    </source>
</reference>
<gene>
    <name evidence="3" type="ORF">O181_015354</name>
</gene>
<keyword evidence="4" id="KW-1185">Reference proteome</keyword>
<proteinExistence type="predicted"/>
<dbReference type="InterPro" id="IPR001584">
    <property type="entry name" value="Integrase_cat-core"/>
</dbReference>
<protein>
    <recommendedName>
        <fullName evidence="2">Integrase catalytic domain-containing protein</fullName>
    </recommendedName>
</protein>
<feature type="domain" description="Integrase catalytic" evidence="2">
    <location>
        <begin position="6"/>
        <end position="122"/>
    </location>
</feature>